<evidence type="ECO:0000313" key="1">
    <source>
        <dbReference type="EMBL" id="VDP30475.1"/>
    </source>
</evidence>
<name>A0A183MST9_9TREM</name>
<keyword evidence="2" id="KW-1185">Reference proteome</keyword>
<gene>
    <name evidence="1" type="ORF">SMRZ_LOCUS19114</name>
</gene>
<protein>
    <submittedName>
        <fullName evidence="1">Uncharacterized protein</fullName>
    </submittedName>
</protein>
<organism evidence="1 2">
    <name type="scientific">Schistosoma margrebowiei</name>
    <dbReference type="NCBI Taxonomy" id="48269"/>
    <lineage>
        <taxon>Eukaryota</taxon>
        <taxon>Metazoa</taxon>
        <taxon>Spiralia</taxon>
        <taxon>Lophotrochozoa</taxon>
        <taxon>Platyhelminthes</taxon>
        <taxon>Trematoda</taxon>
        <taxon>Digenea</taxon>
        <taxon>Strigeidida</taxon>
        <taxon>Schistosomatoidea</taxon>
        <taxon>Schistosomatidae</taxon>
        <taxon>Schistosoma</taxon>
    </lineage>
</organism>
<dbReference type="Proteomes" id="UP000277204">
    <property type="component" value="Unassembled WGS sequence"/>
</dbReference>
<evidence type="ECO:0000313" key="2">
    <source>
        <dbReference type="Proteomes" id="UP000277204"/>
    </source>
</evidence>
<dbReference type="AlphaFoldDB" id="A0A183MST9"/>
<accession>A0A183MST9</accession>
<dbReference type="EMBL" id="UZAI01017862">
    <property type="protein sequence ID" value="VDP30475.1"/>
    <property type="molecule type" value="Genomic_DNA"/>
</dbReference>
<reference evidence="1 2" key="1">
    <citation type="submission" date="2018-11" db="EMBL/GenBank/DDBJ databases">
        <authorList>
            <consortium name="Pathogen Informatics"/>
        </authorList>
    </citation>
    <scope>NUCLEOTIDE SEQUENCE [LARGE SCALE GENOMIC DNA]</scope>
    <source>
        <strain evidence="1 2">Zambia</strain>
    </source>
</reference>
<sequence length="83" mass="9780">MVVEGSQQETMEPGFVILETRDRIRQGAPVPSRLQIDDQCFFDFKGSFNLRSFNNTKKKNNLKLTLWLIKINMMLNNFEKKIQ</sequence>
<proteinExistence type="predicted"/>